<dbReference type="EMBL" id="CP018076">
    <property type="protein sequence ID" value="APE42430.1"/>
    <property type="molecule type" value="Genomic_DNA"/>
</dbReference>
<dbReference type="AlphaFoldDB" id="A0A1J0WE41"/>
<gene>
    <name evidence="3" type="ORF">BOO69_02615</name>
</gene>
<dbReference type="KEGG" id="suam:BOO69_02615"/>
<dbReference type="RefSeq" id="WP_071970048.1">
    <property type="nucleotide sequence ID" value="NZ_CP018076.1"/>
</dbReference>
<evidence type="ECO:0000256" key="1">
    <source>
        <dbReference type="SAM" id="MobiDB-lite"/>
    </source>
</evidence>
<reference evidence="3 4" key="1">
    <citation type="submission" date="2016-11" db="EMBL/GenBank/DDBJ databases">
        <title>Complete genome sequence of Sulfitobacter sp. AM1-D1, a toxic bacteria associated with marine dinoflagellate Alexandrium minutum in East China Sea.</title>
        <authorList>
            <person name="Yang Q."/>
            <person name="Zhang X."/>
            <person name="Tian X."/>
        </authorList>
    </citation>
    <scope>NUCLEOTIDE SEQUENCE [LARGE SCALE GENOMIC DNA]</scope>
    <source>
        <strain evidence="3 4">AM1-D1</strain>
    </source>
</reference>
<protein>
    <recommendedName>
        <fullName evidence="2">RepB-like DNA primase domain-containing protein</fullName>
    </recommendedName>
</protein>
<evidence type="ECO:0000313" key="4">
    <source>
        <dbReference type="Proteomes" id="UP000181897"/>
    </source>
</evidence>
<organism evidence="3 4">
    <name type="scientific">Sulfitobacter alexandrii</name>
    <dbReference type="NCBI Taxonomy" id="1917485"/>
    <lineage>
        <taxon>Bacteria</taxon>
        <taxon>Pseudomonadati</taxon>
        <taxon>Pseudomonadota</taxon>
        <taxon>Alphaproteobacteria</taxon>
        <taxon>Rhodobacterales</taxon>
        <taxon>Roseobacteraceae</taxon>
        <taxon>Sulfitobacter</taxon>
    </lineage>
</organism>
<dbReference type="Proteomes" id="UP000181897">
    <property type="component" value="Chromosome"/>
</dbReference>
<name>A0A1J0WE41_9RHOB</name>
<accession>A0A1J0WE41</accession>
<dbReference type="Gene3D" id="3.30.70.1790">
    <property type="entry name" value="RepB DNA-primase, N-terminal domain"/>
    <property type="match status" value="1"/>
</dbReference>
<feature type="domain" description="RepB-like DNA primase" evidence="2">
    <location>
        <begin position="13"/>
        <end position="84"/>
    </location>
</feature>
<dbReference type="InterPro" id="IPR039459">
    <property type="entry name" value="RepB-like_DNA_primase_dom"/>
</dbReference>
<keyword evidence="4" id="KW-1185">Reference proteome</keyword>
<evidence type="ECO:0000313" key="3">
    <source>
        <dbReference type="EMBL" id="APE42430.1"/>
    </source>
</evidence>
<dbReference type="Pfam" id="PF16793">
    <property type="entry name" value="RepB_primase"/>
    <property type="match status" value="1"/>
</dbReference>
<feature type="region of interest" description="Disordered" evidence="1">
    <location>
        <begin position="1"/>
        <end position="20"/>
    </location>
</feature>
<sequence>MNRAGFAGESNPSGFEPLPSAVWETSPGNTQALWFWSRPHTPKRASAFSKALTYRHRGGGGVDPGGSAPNKLLRVPGSFNRKPADEKPFSSLRHYDTRLIFQRPELLPDQGRAVGRQIETSGMIPHAYGSLAVLEKHRSELSASTRSLIRHKRVMAQDRSGRIVIILMAFLPTLGIGNQSDIEGILAALPR</sequence>
<proteinExistence type="predicted"/>
<evidence type="ECO:0000259" key="2">
    <source>
        <dbReference type="Pfam" id="PF16793"/>
    </source>
</evidence>
<dbReference type="OrthoDB" id="7829748at2"/>